<evidence type="ECO:0000256" key="8">
    <source>
        <dbReference type="ARBA" id="ARBA00023170"/>
    </source>
</evidence>
<accession>A0A3L8DC73</accession>
<dbReference type="Pfam" id="PF02949">
    <property type="entry name" value="7tm_6"/>
    <property type="match status" value="1"/>
</dbReference>
<dbReference type="EMBL" id="QOIP01000010">
    <property type="protein sequence ID" value="RLU17508.1"/>
    <property type="molecule type" value="Genomic_DNA"/>
</dbReference>
<feature type="transmembrane region" description="Helical" evidence="10">
    <location>
        <begin position="29"/>
        <end position="49"/>
    </location>
</feature>
<dbReference type="GO" id="GO:0005549">
    <property type="term" value="F:odorant binding"/>
    <property type="evidence" value="ECO:0007669"/>
    <property type="project" value="InterPro"/>
</dbReference>
<sequence>MICIETQHFNINRILMLAVGLWPYQRSKFVEFHVFICYSILVSFIIFQLTPFLTSKCNPNLIMRTLSFVLFVLLFLIKYNTFWINIGIVKSLLEQLQHICNELKDENEIAIIKKCGNNAKCYTIILLLFAVCCIFTIILMPIWSRIVDNILLTELQSHRVIDIFNTEYFIDEEKYYYLILLHFYATISIGGIALVATGTMLIAYFKHICGMFSVASYRIEKAMTINMLKDNTLENWSMTYKEIIYAVDIHRKALNFTGFLMSNINGSIFFFILISVVCLSLHLFQIFQLVSHKGDIVEILIHFLFITAIFMYMFLSNYAGQEVTDNYNRIFFTTYNVLWYIAPLHIQRLLLFILQRGSKNFGLKVGGLLFVSLECLASLTSTSISYFTVMCSTQK</sequence>
<dbReference type="Proteomes" id="UP000279307">
    <property type="component" value="Chromosome 10"/>
</dbReference>
<feature type="transmembrane region" description="Helical" evidence="10">
    <location>
        <begin position="61"/>
        <end position="77"/>
    </location>
</feature>
<reference evidence="11" key="2">
    <citation type="submission" date="2018-07" db="EMBL/GenBank/DDBJ databases">
        <authorList>
            <person name="Mckenzie S.K."/>
            <person name="Kronauer D.J.C."/>
        </authorList>
    </citation>
    <scope>NUCLEOTIDE SEQUENCE</scope>
    <source>
        <strain evidence="11">Clonal line C1</strain>
    </source>
</reference>
<protein>
    <recommendedName>
        <fullName evidence="10">Odorant receptor</fullName>
    </recommendedName>
</protein>
<evidence type="ECO:0000256" key="10">
    <source>
        <dbReference type="RuleBase" id="RU351113"/>
    </source>
</evidence>
<proteinExistence type="inferred from homology"/>
<dbReference type="PANTHER" id="PTHR21137:SF35">
    <property type="entry name" value="ODORANT RECEPTOR 19A-RELATED"/>
    <property type="match status" value="1"/>
</dbReference>
<dbReference type="InterPro" id="IPR004117">
    <property type="entry name" value="7tm6_olfct_rcpt"/>
</dbReference>
<organism evidence="11">
    <name type="scientific">Ooceraea biroi</name>
    <name type="common">Clonal raider ant</name>
    <name type="synonym">Cerapachys biroi</name>
    <dbReference type="NCBI Taxonomy" id="2015173"/>
    <lineage>
        <taxon>Eukaryota</taxon>
        <taxon>Metazoa</taxon>
        <taxon>Ecdysozoa</taxon>
        <taxon>Arthropoda</taxon>
        <taxon>Hexapoda</taxon>
        <taxon>Insecta</taxon>
        <taxon>Pterygota</taxon>
        <taxon>Neoptera</taxon>
        <taxon>Endopterygota</taxon>
        <taxon>Hymenoptera</taxon>
        <taxon>Apocrita</taxon>
        <taxon>Aculeata</taxon>
        <taxon>Formicoidea</taxon>
        <taxon>Formicidae</taxon>
        <taxon>Dorylinae</taxon>
        <taxon>Ooceraea</taxon>
    </lineage>
</organism>
<comment type="similarity">
    <text evidence="10">Belongs to the insect chemoreceptor superfamily. Heteromeric odorant receptor channel (TC 1.A.69) family.</text>
</comment>
<feature type="transmembrane region" description="Helical" evidence="10">
    <location>
        <begin position="121"/>
        <end position="143"/>
    </location>
</feature>
<comment type="subcellular location">
    <subcellularLocation>
        <location evidence="1 10">Cell membrane</location>
        <topology evidence="1 10">Multi-pass membrane protein</topology>
    </subcellularLocation>
</comment>
<feature type="transmembrane region" description="Helical" evidence="10">
    <location>
        <begin position="335"/>
        <end position="354"/>
    </location>
</feature>
<evidence type="ECO:0000256" key="9">
    <source>
        <dbReference type="ARBA" id="ARBA00023224"/>
    </source>
</evidence>
<dbReference type="GO" id="GO:0007165">
    <property type="term" value="P:signal transduction"/>
    <property type="evidence" value="ECO:0007669"/>
    <property type="project" value="UniProtKB-KW"/>
</dbReference>
<keyword evidence="7 10" id="KW-0472">Membrane</keyword>
<name>A0A3L8DC73_OOCBI</name>
<evidence type="ECO:0000256" key="1">
    <source>
        <dbReference type="ARBA" id="ARBA00004651"/>
    </source>
</evidence>
<evidence type="ECO:0000256" key="6">
    <source>
        <dbReference type="ARBA" id="ARBA00022989"/>
    </source>
</evidence>
<feature type="transmembrane region" description="Helical" evidence="10">
    <location>
        <begin position="366"/>
        <end position="389"/>
    </location>
</feature>
<keyword evidence="5 10" id="KW-0552">Olfaction</keyword>
<dbReference type="OrthoDB" id="7550533at2759"/>
<keyword evidence="6 10" id="KW-1133">Transmembrane helix</keyword>
<evidence type="ECO:0000256" key="3">
    <source>
        <dbReference type="ARBA" id="ARBA00022606"/>
    </source>
</evidence>
<dbReference type="PANTHER" id="PTHR21137">
    <property type="entry name" value="ODORANT RECEPTOR"/>
    <property type="match status" value="1"/>
</dbReference>
<keyword evidence="8 10" id="KW-0675">Receptor</keyword>
<feature type="transmembrane region" description="Helical" evidence="10">
    <location>
        <begin position="264"/>
        <end position="284"/>
    </location>
</feature>
<gene>
    <name evidence="11" type="ORF">DMN91_009743</name>
</gene>
<reference evidence="11" key="1">
    <citation type="journal article" date="2018" name="Genome Res.">
        <title>The genomic architecture and molecular evolution of ant odorant receptors.</title>
        <authorList>
            <person name="McKenzie S.K."/>
            <person name="Kronauer D.J.C."/>
        </authorList>
    </citation>
    <scope>NUCLEOTIDE SEQUENCE [LARGE SCALE GENOMIC DNA]</scope>
    <source>
        <strain evidence="11">Clonal line C1</strain>
    </source>
</reference>
<dbReference type="AlphaFoldDB" id="A0A3L8DC73"/>
<feature type="transmembrane region" description="Helical" evidence="10">
    <location>
        <begin position="296"/>
        <end position="315"/>
    </location>
</feature>
<evidence type="ECO:0000313" key="11">
    <source>
        <dbReference type="EMBL" id="RLU17508.1"/>
    </source>
</evidence>
<feature type="transmembrane region" description="Helical" evidence="10">
    <location>
        <begin position="175"/>
        <end position="194"/>
    </location>
</feature>
<evidence type="ECO:0000256" key="2">
    <source>
        <dbReference type="ARBA" id="ARBA00022475"/>
    </source>
</evidence>
<comment type="caution">
    <text evidence="11">The sequence shown here is derived from an EMBL/GenBank/DDBJ whole genome shotgun (WGS) entry which is preliminary data.</text>
</comment>
<keyword evidence="2" id="KW-1003">Cell membrane</keyword>
<evidence type="ECO:0000256" key="7">
    <source>
        <dbReference type="ARBA" id="ARBA00023136"/>
    </source>
</evidence>
<comment type="caution">
    <text evidence="10">Lacks conserved residue(s) required for the propagation of feature annotation.</text>
</comment>
<keyword evidence="9 10" id="KW-0807">Transducer</keyword>
<keyword evidence="4 10" id="KW-0812">Transmembrane</keyword>
<evidence type="ECO:0000256" key="5">
    <source>
        <dbReference type="ARBA" id="ARBA00022725"/>
    </source>
</evidence>
<keyword evidence="3 10" id="KW-0716">Sensory transduction</keyword>
<evidence type="ECO:0000256" key="4">
    <source>
        <dbReference type="ARBA" id="ARBA00022692"/>
    </source>
</evidence>
<dbReference type="GO" id="GO:0005886">
    <property type="term" value="C:plasma membrane"/>
    <property type="evidence" value="ECO:0007669"/>
    <property type="project" value="UniProtKB-SubCell"/>
</dbReference>
<dbReference type="GO" id="GO:0004984">
    <property type="term" value="F:olfactory receptor activity"/>
    <property type="evidence" value="ECO:0007669"/>
    <property type="project" value="InterPro"/>
</dbReference>